<organism evidence="1 2">
    <name type="scientific">Anseongella ginsenosidimutans</name>
    <dbReference type="NCBI Taxonomy" id="496056"/>
    <lineage>
        <taxon>Bacteria</taxon>
        <taxon>Pseudomonadati</taxon>
        <taxon>Bacteroidota</taxon>
        <taxon>Sphingobacteriia</taxon>
        <taxon>Sphingobacteriales</taxon>
        <taxon>Sphingobacteriaceae</taxon>
        <taxon>Anseongella</taxon>
    </lineage>
</organism>
<dbReference type="OrthoDB" id="624715at2"/>
<name>A0A4R3KM87_9SPHI</name>
<gene>
    <name evidence="1" type="ORF">EDD80_11733</name>
</gene>
<proteinExistence type="predicted"/>
<protein>
    <submittedName>
        <fullName evidence="1">Uncharacterized protein DUF4091</fullName>
    </submittedName>
</protein>
<dbReference type="Proteomes" id="UP000295807">
    <property type="component" value="Unassembled WGS sequence"/>
</dbReference>
<sequence>MNYRVILITVFAFFLPYHLLGQNIALQSQVTVSEVPNYSYTKGKNTANFLTDGKYSKAKLIWLDKLTLGWQHTPRIVLNFAWKTAFQLDKITLNTATNPDADVSLPLNIHVFASLNGKTFRYLGDMIANAQKETTYYQVIKLQLADIDVPAKFLRLVIVPKGTMFFTDEVEILSSGKAKALPQGNDLYTEQEIAAFVKKAEIESRNQRFNEVNKQEVKTPNAGLQNGLVLQRYTSPWEDGTLLKVSPLELTTCLNTTEYIAYRLLNNTLGQISTRLNWTGQGSLDIVTYAAKEVKTREFKLIPDAWIPLKRNQSITLDPGESKIIIAALCADESGIFAPVLGFSGNKSYPEASLKIQARDIQSGLSADNRINVNVWAYFNTPFLKNRETAVKTDLLNHYVNTFFVPPQVAVPALINHDLSAFEKYIRHGKDFEKIFLFLNFRTYVQSGQDYFLSESWKSRFLKGYDAVVKLMKSQGIPESSLYLYPFDEVRNNELVQYVEFTKWIKSRREDAKIFLTVFDPAIIPKVKGSADIMQVLDRGKTLSSHSFNDSQLWLYEIMDGSKALPPYKKYRLLGWKAFAYQLKGVGFWAYGDVRGEDRTTAWNDFDGSNADYTVVYDYKSKFIPSRRWEAFKAGIEDYRLLTIYSEKVGMDAARKLCLSVLQEPGNTAKADSVRREIIREL</sequence>
<accession>A0A4R3KM87</accession>
<evidence type="ECO:0000313" key="1">
    <source>
        <dbReference type="EMBL" id="TCS84855.1"/>
    </source>
</evidence>
<keyword evidence="2" id="KW-1185">Reference proteome</keyword>
<comment type="caution">
    <text evidence="1">The sequence shown here is derived from an EMBL/GenBank/DDBJ whole genome shotgun (WGS) entry which is preliminary data.</text>
</comment>
<dbReference type="EMBL" id="SMAD01000017">
    <property type="protein sequence ID" value="TCS84855.1"/>
    <property type="molecule type" value="Genomic_DNA"/>
</dbReference>
<dbReference type="AlphaFoldDB" id="A0A4R3KM87"/>
<evidence type="ECO:0000313" key="2">
    <source>
        <dbReference type="Proteomes" id="UP000295807"/>
    </source>
</evidence>
<reference evidence="1 2" key="1">
    <citation type="submission" date="2019-03" db="EMBL/GenBank/DDBJ databases">
        <title>Genomic Encyclopedia of Type Strains, Phase IV (KMG-IV): sequencing the most valuable type-strain genomes for metagenomic binning, comparative biology and taxonomic classification.</title>
        <authorList>
            <person name="Goeker M."/>
        </authorList>
    </citation>
    <scope>NUCLEOTIDE SEQUENCE [LARGE SCALE GENOMIC DNA]</scope>
    <source>
        <strain evidence="1 2">DSM 21100</strain>
    </source>
</reference>